<dbReference type="GO" id="GO:0033969">
    <property type="term" value="F:gamma-glutamyl-gamma-aminobutyrate hydrolase activity"/>
    <property type="evidence" value="ECO:0007669"/>
    <property type="project" value="TreeGrafter"/>
</dbReference>
<dbReference type="KEGG" id="xak:KIMC2_05340"/>
<keyword evidence="2" id="KW-1185">Reference proteome</keyword>
<protein>
    <submittedName>
        <fullName evidence="1">Gamma-glutamyl-gamma-aminobutyrate hydrolase</fullName>
    </submittedName>
</protein>
<dbReference type="FunFam" id="3.40.50.880:FF:000030">
    <property type="entry name" value="Gamma-glutamyl-gamma-aminobutyrate hydrolase PuuD"/>
    <property type="match status" value="1"/>
</dbReference>
<dbReference type="AlphaFoldDB" id="A0AAU9CPU6"/>
<dbReference type="GO" id="GO:0005829">
    <property type="term" value="C:cytosol"/>
    <property type="evidence" value="ECO:0007669"/>
    <property type="project" value="TreeGrafter"/>
</dbReference>
<dbReference type="PROSITE" id="PS51273">
    <property type="entry name" value="GATASE_TYPE_1"/>
    <property type="match status" value="1"/>
</dbReference>
<dbReference type="InterPro" id="IPR044668">
    <property type="entry name" value="PuuD-like"/>
</dbReference>
<dbReference type="PANTHER" id="PTHR43235">
    <property type="entry name" value="GLUTAMINE AMIDOTRANSFERASE PB2B2.05-RELATED"/>
    <property type="match status" value="1"/>
</dbReference>
<dbReference type="RefSeq" id="WP_317697773.1">
    <property type="nucleotide sequence ID" value="NZ_AP026801.1"/>
</dbReference>
<dbReference type="InterPro" id="IPR029062">
    <property type="entry name" value="Class_I_gatase-like"/>
</dbReference>
<dbReference type="CDD" id="cd01745">
    <property type="entry name" value="GATase1_2"/>
    <property type="match status" value="1"/>
</dbReference>
<dbReference type="Gene3D" id="3.40.50.880">
    <property type="match status" value="1"/>
</dbReference>
<accession>A0AAU9CPU6</accession>
<keyword evidence="1" id="KW-0378">Hydrolase</keyword>
<evidence type="ECO:0000313" key="1">
    <source>
        <dbReference type="EMBL" id="BDR55972.1"/>
    </source>
</evidence>
<gene>
    <name evidence="1" type="ORF">KIMC2_05340</name>
</gene>
<proteinExistence type="predicted"/>
<dbReference type="Pfam" id="PF07722">
    <property type="entry name" value="Peptidase_C26"/>
    <property type="match status" value="1"/>
</dbReference>
<dbReference type="SUPFAM" id="SSF52317">
    <property type="entry name" value="Class I glutamine amidotransferase-like"/>
    <property type="match status" value="1"/>
</dbReference>
<dbReference type="EMBL" id="AP026801">
    <property type="protein sequence ID" value="BDR55972.1"/>
    <property type="molecule type" value="Genomic_DNA"/>
</dbReference>
<dbReference type="Proteomes" id="UP001321804">
    <property type="component" value="Chromosome"/>
</dbReference>
<dbReference type="InterPro" id="IPR011697">
    <property type="entry name" value="Peptidase_C26"/>
</dbReference>
<sequence>MKKPIIGISGSTLIDQDGIFPGYHHSYVNEDYVISVQKNGGIPLIIPFNTDHEVIKEQVEQIDGLILSGGHDVTPINYHEEPLEKLQETSPQRDDFDFTLIKEAMTRKLPILGICRGIQIINTYFGGSLYQDLSYRKELTYRHMQKYSPTEVTHHIEVQQQSQLHDILGKNSLIVNSFHHQILKDLAPNFKAVAHAKDGVIEAIESKDYPYLLGIQWHPEMLHESQPVMNQQVFGSLIKEATKKGI</sequence>
<reference evidence="1 2" key="1">
    <citation type="journal article" date="2023" name="Microbiol. Spectr.">
        <title>Symbiosis of Carpenter Bees with Uncharacterized Lactic Acid Bacteria Showing NAD Auxotrophy.</title>
        <authorList>
            <person name="Kawasaki S."/>
            <person name="Ozawa K."/>
            <person name="Mori T."/>
            <person name="Yamamoto A."/>
            <person name="Ito M."/>
            <person name="Ohkuma M."/>
            <person name="Sakamoto M."/>
            <person name="Matsutani M."/>
        </authorList>
    </citation>
    <scope>NUCLEOTIDE SEQUENCE [LARGE SCALE GENOMIC DNA]</scope>
    <source>
        <strain evidence="1 2">KimC2</strain>
    </source>
</reference>
<dbReference type="GO" id="GO:0006598">
    <property type="term" value="P:polyamine catabolic process"/>
    <property type="evidence" value="ECO:0007669"/>
    <property type="project" value="TreeGrafter"/>
</dbReference>
<dbReference type="PANTHER" id="PTHR43235:SF1">
    <property type="entry name" value="GLUTAMINE AMIDOTRANSFERASE PB2B2.05-RELATED"/>
    <property type="match status" value="1"/>
</dbReference>
<name>A0AAU9CPU6_9LACO</name>
<evidence type="ECO:0000313" key="2">
    <source>
        <dbReference type="Proteomes" id="UP001321804"/>
    </source>
</evidence>
<organism evidence="1 2">
    <name type="scientific">Xylocopilactobacillus apis</name>
    <dbReference type="NCBI Taxonomy" id="2932183"/>
    <lineage>
        <taxon>Bacteria</taxon>
        <taxon>Bacillati</taxon>
        <taxon>Bacillota</taxon>
        <taxon>Bacilli</taxon>
        <taxon>Lactobacillales</taxon>
        <taxon>Lactobacillaceae</taxon>
        <taxon>Xylocopilactobacillus</taxon>
    </lineage>
</organism>